<feature type="transmembrane region" description="Helical" evidence="7">
    <location>
        <begin position="347"/>
        <end position="366"/>
    </location>
</feature>
<feature type="transmembrane region" description="Helical" evidence="7">
    <location>
        <begin position="31"/>
        <end position="53"/>
    </location>
</feature>
<dbReference type="VEuPathDB" id="FungiDB:PGUG_05655"/>
<evidence type="ECO:0008006" key="10">
    <source>
        <dbReference type="Google" id="ProtNLM"/>
    </source>
</evidence>
<evidence type="ECO:0000256" key="6">
    <source>
        <dbReference type="SAM" id="MobiDB-lite"/>
    </source>
</evidence>
<dbReference type="STRING" id="294746.A5DQV4"/>
<feature type="transmembrane region" description="Helical" evidence="7">
    <location>
        <begin position="386"/>
        <end position="404"/>
    </location>
</feature>
<reference evidence="8 9" key="1">
    <citation type="journal article" date="2009" name="Nature">
        <title>Evolution of pathogenicity and sexual reproduction in eight Candida genomes.</title>
        <authorList>
            <person name="Butler G."/>
            <person name="Rasmussen M.D."/>
            <person name="Lin M.F."/>
            <person name="Santos M.A."/>
            <person name="Sakthikumar S."/>
            <person name="Munro C.A."/>
            <person name="Rheinbay E."/>
            <person name="Grabherr M."/>
            <person name="Forche A."/>
            <person name="Reedy J.L."/>
            <person name="Agrafioti I."/>
            <person name="Arnaud M.B."/>
            <person name="Bates S."/>
            <person name="Brown A.J."/>
            <person name="Brunke S."/>
            <person name="Costanzo M.C."/>
            <person name="Fitzpatrick D.A."/>
            <person name="de Groot P.W."/>
            <person name="Harris D."/>
            <person name="Hoyer L.L."/>
            <person name="Hube B."/>
            <person name="Klis F.M."/>
            <person name="Kodira C."/>
            <person name="Lennard N."/>
            <person name="Logue M.E."/>
            <person name="Martin R."/>
            <person name="Neiman A.M."/>
            <person name="Nikolaou E."/>
            <person name="Quail M.A."/>
            <person name="Quinn J."/>
            <person name="Santos M.C."/>
            <person name="Schmitzberger F.F."/>
            <person name="Sherlock G."/>
            <person name="Shah P."/>
            <person name="Silverstein K.A."/>
            <person name="Skrzypek M.S."/>
            <person name="Soll D."/>
            <person name="Staggs R."/>
            <person name="Stansfield I."/>
            <person name="Stumpf M.P."/>
            <person name="Sudbery P.E."/>
            <person name="Srikantha T."/>
            <person name="Zeng Q."/>
            <person name="Berman J."/>
            <person name="Berriman M."/>
            <person name="Heitman J."/>
            <person name="Gow N.A."/>
            <person name="Lorenz M.C."/>
            <person name="Birren B.W."/>
            <person name="Kellis M."/>
            <person name="Cuomo C.A."/>
        </authorList>
    </citation>
    <scope>NUCLEOTIDE SEQUENCE [LARGE SCALE GENOMIC DNA]</scope>
    <source>
        <strain evidence="9">ATCC 6260 / CBS 566 / DSM 6381 / JCM 1539 / NBRC 10279 / NRRL Y-324</strain>
    </source>
</reference>
<comment type="similarity">
    <text evidence="2">Belongs to the LIMR family.</text>
</comment>
<feature type="transmembrane region" description="Helical" evidence="7">
    <location>
        <begin position="80"/>
        <end position="98"/>
    </location>
</feature>
<dbReference type="AlphaFoldDB" id="A5DQV4"/>
<evidence type="ECO:0000313" key="8">
    <source>
        <dbReference type="EMBL" id="EDK41557.2"/>
    </source>
</evidence>
<sequence>MWLVCLPCFAASMFLSLFGIRYYIRILRYPAFLSVPVVLAVFMPLSIIFLLPIDYISHHVKHTFFEVPESVILFLWKSNYWITFFLTWLILPFLQSFYSSGHYNSSGKVKDAIRRNLRFQLIMLAVSIFGAIYLMLEAGLTVGHMKLMVIALAHLYSLLLALWLMSHGMVSIPRTMWISGSVLSELNYHYVKVPPLVDHLEDSKVSLQEDALQVMVMARNFGGEGAESFQFRDWILSLSRKIPDDISMSIERQFPDAVNETISRDKLTVDYMTKLNARFNVNLERVVAYKAEFDTLFRKIIILEDIEMAKASQEREVHYRIDNFRANLSPKLGLYVHGYFAPAVRRIWSLCLFAMSFLILESEMLGSHLSLINKLLVASNSSFWKLAFSCTTFSYMLFAALNSLTKVKIFNMYHLVPHNSDPVSVCFFTTYIARLTIPLSYNFLTLFASRESVFESWFGKSIHLTGLFNILNDWLPRLVLLPVILTTFNIYDRLKRRLGLDSWAFDDDEESGQRADLQIVEAKRIINREMFKRSQQGDPTSLREFNLASAANTNYQANRQSFHDSLSNRIDNPAIDSDQESEPSNKPGIWGRMNNVVNGVAARFTTNNPTQPYRDDVL</sequence>
<evidence type="ECO:0000256" key="5">
    <source>
        <dbReference type="ARBA" id="ARBA00023136"/>
    </source>
</evidence>
<dbReference type="eggNOG" id="KOG2296">
    <property type="taxonomic scope" value="Eukaryota"/>
</dbReference>
<evidence type="ECO:0000256" key="7">
    <source>
        <dbReference type="SAM" id="Phobius"/>
    </source>
</evidence>
<keyword evidence="4 7" id="KW-1133">Transmembrane helix</keyword>
<dbReference type="InterPro" id="IPR006876">
    <property type="entry name" value="LMBR1-like_membr_prot"/>
</dbReference>
<dbReference type="HOGENOM" id="CLU_016542_0_0_1"/>
<feature type="region of interest" description="Disordered" evidence="6">
    <location>
        <begin position="566"/>
        <end position="592"/>
    </location>
</feature>
<dbReference type="Pfam" id="PF04791">
    <property type="entry name" value="LMBR1"/>
    <property type="match status" value="1"/>
</dbReference>
<dbReference type="PANTHER" id="PTHR21355">
    <property type="entry name" value="G-PROTEIN COUPLED RECEPTOR-ASSOCIATED PROTEIN LMBRD2"/>
    <property type="match status" value="1"/>
</dbReference>
<dbReference type="Proteomes" id="UP000001997">
    <property type="component" value="Unassembled WGS sequence"/>
</dbReference>
<dbReference type="GO" id="GO:0016020">
    <property type="term" value="C:membrane"/>
    <property type="evidence" value="ECO:0007669"/>
    <property type="project" value="UniProtKB-SubCell"/>
</dbReference>
<dbReference type="PANTHER" id="PTHR21355:SF0">
    <property type="entry name" value="G-PROTEIN COUPLED RECEPTOR-ASSOCIATED PROTEIN LMBRD2"/>
    <property type="match status" value="1"/>
</dbReference>
<dbReference type="GeneID" id="5124109"/>
<dbReference type="RefSeq" id="XP_001482635.2">
    <property type="nucleotide sequence ID" value="XM_001482585.1"/>
</dbReference>
<keyword evidence="5 7" id="KW-0472">Membrane</keyword>
<evidence type="ECO:0000256" key="2">
    <source>
        <dbReference type="ARBA" id="ARBA00010487"/>
    </source>
</evidence>
<evidence type="ECO:0000313" key="9">
    <source>
        <dbReference type="Proteomes" id="UP000001997"/>
    </source>
</evidence>
<feature type="transmembrane region" description="Helical" evidence="7">
    <location>
        <begin position="6"/>
        <end position="24"/>
    </location>
</feature>
<proteinExistence type="inferred from homology"/>
<organism evidence="8 9">
    <name type="scientific">Meyerozyma guilliermondii (strain ATCC 6260 / CBS 566 / DSM 6381 / JCM 1539 / NBRC 10279 / NRRL Y-324)</name>
    <name type="common">Yeast</name>
    <name type="synonym">Candida guilliermondii</name>
    <dbReference type="NCBI Taxonomy" id="294746"/>
    <lineage>
        <taxon>Eukaryota</taxon>
        <taxon>Fungi</taxon>
        <taxon>Dikarya</taxon>
        <taxon>Ascomycota</taxon>
        <taxon>Saccharomycotina</taxon>
        <taxon>Pichiomycetes</taxon>
        <taxon>Debaryomycetaceae</taxon>
        <taxon>Meyerozyma</taxon>
    </lineage>
</organism>
<dbReference type="InterPro" id="IPR051584">
    <property type="entry name" value="GPCR-associated_LMBR1"/>
</dbReference>
<dbReference type="OMA" id="QLERICY"/>
<keyword evidence="3 7" id="KW-0812">Transmembrane</keyword>
<dbReference type="EMBL" id="CH408161">
    <property type="protein sequence ID" value="EDK41557.2"/>
    <property type="molecule type" value="Genomic_DNA"/>
</dbReference>
<protein>
    <recommendedName>
        <fullName evidence="10">LMBR1-like membrane protein</fullName>
    </recommendedName>
</protein>
<evidence type="ECO:0000256" key="4">
    <source>
        <dbReference type="ARBA" id="ARBA00022989"/>
    </source>
</evidence>
<feature type="transmembrane region" description="Helical" evidence="7">
    <location>
        <begin position="148"/>
        <end position="166"/>
    </location>
</feature>
<accession>A5DQV4</accession>
<dbReference type="InParanoid" id="A5DQV4"/>
<name>A5DQV4_PICGU</name>
<feature type="transmembrane region" description="Helical" evidence="7">
    <location>
        <begin position="474"/>
        <end position="491"/>
    </location>
</feature>
<feature type="transmembrane region" description="Helical" evidence="7">
    <location>
        <begin position="119"/>
        <end position="136"/>
    </location>
</feature>
<evidence type="ECO:0000256" key="1">
    <source>
        <dbReference type="ARBA" id="ARBA00004141"/>
    </source>
</evidence>
<keyword evidence="9" id="KW-1185">Reference proteome</keyword>
<gene>
    <name evidence="8" type="ORF">PGUG_05655</name>
</gene>
<comment type="subcellular location">
    <subcellularLocation>
        <location evidence="1">Membrane</location>
        <topology evidence="1">Multi-pass membrane protein</topology>
    </subcellularLocation>
</comment>
<evidence type="ECO:0000256" key="3">
    <source>
        <dbReference type="ARBA" id="ARBA00022692"/>
    </source>
</evidence>
<feature type="transmembrane region" description="Helical" evidence="7">
    <location>
        <begin position="425"/>
        <end position="448"/>
    </location>
</feature>
<dbReference type="OrthoDB" id="203099at2759"/>
<dbReference type="KEGG" id="pgu:PGUG_05655"/>